<evidence type="ECO:0000313" key="2">
    <source>
        <dbReference type="Proteomes" id="UP000596661"/>
    </source>
</evidence>
<keyword evidence="2" id="KW-1185">Reference proteome</keyword>
<dbReference type="AlphaFoldDB" id="A0A803R3P1"/>
<dbReference type="EnsemblPlants" id="novel_model_4711_5bd9a17a">
    <property type="protein sequence ID" value="cds.novel_model_4711_5bd9a17a"/>
    <property type="gene ID" value="novel_gene_2464_5bd9a17a"/>
</dbReference>
<dbReference type="EMBL" id="UZAU01000557">
    <property type="status" value="NOT_ANNOTATED_CDS"/>
    <property type="molecule type" value="Genomic_DNA"/>
</dbReference>
<name>A0A803R3P1_CANSA</name>
<reference evidence="1" key="1">
    <citation type="submission" date="2018-11" db="EMBL/GenBank/DDBJ databases">
        <authorList>
            <person name="Grassa J C."/>
        </authorList>
    </citation>
    <scope>NUCLEOTIDE SEQUENCE [LARGE SCALE GENOMIC DNA]</scope>
</reference>
<evidence type="ECO:0000313" key="1">
    <source>
        <dbReference type="EnsemblPlants" id="cds.novel_model_4711_5bd9a17a"/>
    </source>
</evidence>
<protein>
    <submittedName>
        <fullName evidence="1">Uncharacterized protein</fullName>
    </submittedName>
</protein>
<reference evidence="1" key="2">
    <citation type="submission" date="2021-03" db="UniProtKB">
        <authorList>
            <consortium name="EnsemblPlants"/>
        </authorList>
    </citation>
    <scope>IDENTIFICATION</scope>
</reference>
<dbReference type="Proteomes" id="UP000596661">
    <property type="component" value="Chromosome 6"/>
</dbReference>
<organism evidence="1 2">
    <name type="scientific">Cannabis sativa</name>
    <name type="common">Hemp</name>
    <name type="synonym">Marijuana</name>
    <dbReference type="NCBI Taxonomy" id="3483"/>
    <lineage>
        <taxon>Eukaryota</taxon>
        <taxon>Viridiplantae</taxon>
        <taxon>Streptophyta</taxon>
        <taxon>Embryophyta</taxon>
        <taxon>Tracheophyta</taxon>
        <taxon>Spermatophyta</taxon>
        <taxon>Magnoliopsida</taxon>
        <taxon>eudicotyledons</taxon>
        <taxon>Gunneridae</taxon>
        <taxon>Pentapetalae</taxon>
        <taxon>rosids</taxon>
        <taxon>fabids</taxon>
        <taxon>Rosales</taxon>
        <taxon>Cannabaceae</taxon>
        <taxon>Cannabis</taxon>
    </lineage>
</organism>
<accession>A0A803R3P1</accession>
<sequence length="65" mass="7811">MVLRFWRHLSCKFGVFLASLRSLRIWDLSIGDFGVGIRSMPYDALKVHHDWIKRRRVWLGVRIRS</sequence>
<dbReference type="Gramene" id="novel_model_4711_5bd9a17a">
    <property type="protein sequence ID" value="cds.novel_model_4711_5bd9a17a"/>
    <property type="gene ID" value="novel_gene_2464_5bd9a17a"/>
</dbReference>
<proteinExistence type="predicted"/>